<reference evidence="3 4" key="1">
    <citation type="journal article" date="2012" name="Appl. Environ. Microbiol.">
        <title>Short-read sequencing for genomic analysis of the brown rot fungus Fibroporia radiculosa.</title>
        <authorList>
            <person name="Tang J.D."/>
            <person name="Perkins A.D."/>
            <person name="Sonstegard T.S."/>
            <person name="Schroeder S.G."/>
            <person name="Burgess S.C."/>
            <person name="Diehl S.V."/>
        </authorList>
    </citation>
    <scope>NUCLEOTIDE SEQUENCE [LARGE SCALE GENOMIC DNA]</scope>
    <source>
        <strain evidence="3 4">TFFH 294</strain>
    </source>
</reference>
<dbReference type="STRING" id="599839.J4G9B6"/>
<feature type="repeat" description="PPR" evidence="2">
    <location>
        <begin position="624"/>
        <end position="654"/>
    </location>
</feature>
<evidence type="ECO:0000256" key="2">
    <source>
        <dbReference type="PROSITE-ProRule" id="PRU00708"/>
    </source>
</evidence>
<dbReference type="NCBIfam" id="TIGR00756">
    <property type="entry name" value="PPR"/>
    <property type="match status" value="1"/>
</dbReference>
<dbReference type="PANTHER" id="PTHR47942:SF63">
    <property type="entry name" value="PENTATRICOPEPTIDE REPEAT-CONTAINING PROTEIN"/>
    <property type="match status" value="1"/>
</dbReference>
<evidence type="ECO:0000313" key="3">
    <source>
        <dbReference type="EMBL" id="CCM03283.1"/>
    </source>
</evidence>
<dbReference type="GeneID" id="24098194"/>
<evidence type="ECO:0000313" key="4">
    <source>
        <dbReference type="Proteomes" id="UP000006352"/>
    </source>
</evidence>
<organism evidence="3 4">
    <name type="scientific">Fibroporia radiculosa</name>
    <dbReference type="NCBI Taxonomy" id="599839"/>
    <lineage>
        <taxon>Eukaryota</taxon>
        <taxon>Fungi</taxon>
        <taxon>Dikarya</taxon>
        <taxon>Basidiomycota</taxon>
        <taxon>Agaricomycotina</taxon>
        <taxon>Agaricomycetes</taxon>
        <taxon>Polyporales</taxon>
        <taxon>Fibroporiaceae</taxon>
        <taxon>Fibroporia</taxon>
    </lineage>
</organism>
<dbReference type="EMBL" id="HE797108">
    <property type="protein sequence ID" value="CCM03283.1"/>
    <property type="molecule type" value="Genomic_DNA"/>
</dbReference>
<keyword evidence="1" id="KW-0677">Repeat</keyword>
<dbReference type="HOGENOM" id="CLU_017541_0_0_1"/>
<sequence length="740" mass="84102">MAAWALRNAPWTFLFRARIGLESFAWPRSSAIASHFNNYVTNAHLPEETPSMAEMRERPYPTASIDSSIFENPEEYHFTGVPRTVPLPQTASQPVSIHPSLVLEHLVEQGMFLDADRVLAELKEMHAPIRPSELYVSAALNVLDSEHEDIRDRLDAFVRWYSLIPPAPILPWRLSNLLETRIFSDPVLDLSLMMQYALISASNGYANRISRRVLAFIFRFTPPSLSQSFLETLLQTAWTNVSLVARPQLEQRIRHWFSVAIESHCTSGRIADAVQILQAGRSKNYTINTSTYEILRNRLSSNLDVPRIALVDKLRESDNGAQHILRLGKSSLRAAASATRVDLPVPMHTPETNSLAMALRIVKNSWNGTYHVFPSALVTFITTYKASGRTIALPIIQKRACKSYPTASQWALAEMLYHFHRKEFHHLLVVFTRYFHVIGLPKRTKKYIGRTMRRLRGKSSTEQGFIVNFQEGLQQKMWPKHYHSALVWRAVSELTPEVESVEHLYQELLTQVSDAQNPDSTTARFATPLDGDPQAQAPITLYSSTHFSFFVNAFGKLHMPSRAAQVVADMCRLGIAPTVHTLTMLSSAFARVGDMEKLTSLLDHMESPSSQIGASSGMQFPLPNLVTYTAIIRCLMRTRRMDEALNIMMRMRSKTRYVPGENPVVDRLLQELARHYAAIRTRRVADNEASRDIQFNFFSSIHSLCRPMTTSWQNFMYPKTQSFCDISLVEKTSVEVPSYL</sequence>
<dbReference type="PANTHER" id="PTHR47942">
    <property type="entry name" value="TETRATRICOPEPTIDE REPEAT (TPR)-LIKE SUPERFAMILY PROTEIN-RELATED"/>
    <property type="match status" value="1"/>
</dbReference>
<accession>J4G9B6</accession>
<dbReference type="InParanoid" id="J4G9B6"/>
<evidence type="ECO:0008006" key="5">
    <source>
        <dbReference type="Google" id="ProtNLM"/>
    </source>
</evidence>
<dbReference type="PROSITE" id="PS51375">
    <property type="entry name" value="PPR"/>
    <property type="match status" value="1"/>
</dbReference>
<gene>
    <name evidence="3" type="ORF">FIBRA_05411</name>
</gene>
<dbReference type="RefSeq" id="XP_012182566.1">
    <property type="nucleotide sequence ID" value="XM_012327176.1"/>
</dbReference>
<dbReference type="Proteomes" id="UP000006352">
    <property type="component" value="Unassembled WGS sequence"/>
</dbReference>
<dbReference type="AlphaFoldDB" id="J4G9B6"/>
<dbReference type="InterPro" id="IPR051222">
    <property type="entry name" value="PPR/CCM1_RNA-binding"/>
</dbReference>
<dbReference type="InterPro" id="IPR011990">
    <property type="entry name" value="TPR-like_helical_dom_sf"/>
</dbReference>
<dbReference type="Pfam" id="PF01535">
    <property type="entry name" value="PPR"/>
    <property type="match status" value="1"/>
</dbReference>
<evidence type="ECO:0000256" key="1">
    <source>
        <dbReference type="ARBA" id="ARBA00022737"/>
    </source>
</evidence>
<proteinExistence type="predicted"/>
<dbReference type="OrthoDB" id="185373at2759"/>
<keyword evidence="4" id="KW-1185">Reference proteome</keyword>
<protein>
    <recommendedName>
        <fullName evidence="5">Pentacotripeptide-repeat region of PRORP domain-containing protein</fullName>
    </recommendedName>
</protein>
<dbReference type="Gene3D" id="1.25.40.10">
    <property type="entry name" value="Tetratricopeptide repeat domain"/>
    <property type="match status" value="1"/>
</dbReference>
<dbReference type="InterPro" id="IPR002885">
    <property type="entry name" value="PPR_rpt"/>
</dbReference>
<name>J4G9B6_9APHY</name>